<evidence type="ECO:0000313" key="2">
    <source>
        <dbReference type="Proteomes" id="UP001446871"/>
    </source>
</evidence>
<organism evidence="1 2">
    <name type="scientific">Apiospora saccharicola</name>
    <dbReference type="NCBI Taxonomy" id="335842"/>
    <lineage>
        <taxon>Eukaryota</taxon>
        <taxon>Fungi</taxon>
        <taxon>Dikarya</taxon>
        <taxon>Ascomycota</taxon>
        <taxon>Pezizomycotina</taxon>
        <taxon>Sordariomycetes</taxon>
        <taxon>Xylariomycetidae</taxon>
        <taxon>Amphisphaeriales</taxon>
        <taxon>Apiosporaceae</taxon>
        <taxon>Apiospora</taxon>
    </lineage>
</organism>
<reference evidence="1 2" key="1">
    <citation type="submission" date="2023-01" db="EMBL/GenBank/DDBJ databases">
        <title>Analysis of 21 Apiospora genomes using comparative genomics revels a genus with tremendous synthesis potential of carbohydrate active enzymes and secondary metabolites.</title>
        <authorList>
            <person name="Sorensen T."/>
        </authorList>
    </citation>
    <scope>NUCLEOTIDE SEQUENCE [LARGE SCALE GENOMIC DNA]</scope>
    <source>
        <strain evidence="1 2">CBS 83171</strain>
    </source>
</reference>
<name>A0ABR1UJK9_9PEZI</name>
<accession>A0ABR1UJK9</accession>
<dbReference type="Proteomes" id="UP001446871">
    <property type="component" value="Unassembled WGS sequence"/>
</dbReference>
<gene>
    <name evidence="1" type="ORF">PG996_009031</name>
</gene>
<dbReference type="EMBL" id="JAQQWM010000006">
    <property type="protein sequence ID" value="KAK8059101.1"/>
    <property type="molecule type" value="Genomic_DNA"/>
</dbReference>
<comment type="caution">
    <text evidence="1">The sequence shown here is derived from an EMBL/GenBank/DDBJ whole genome shotgun (WGS) entry which is preliminary data.</text>
</comment>
<protein>
    <submittedName>
        <fullName evidence="1">Uncharacterized protein</fullName>
    </submittedName>
</protein>
<sequence length="286" mass="32484">MPFMTLPAEIRGLIYHAFLTNNATCQHVIPSSGGFFGQYDRFPCQGVPDHEFLQNLSRCCGGRGWGDYLDTIRFTEWRGGHLGCEPGTLFHHCEELPPPFRFYEAAAVYLRDAPLIICTADEFNAFVQRPGWDNRARAAPMQLMLDPIRRREGGFAIEREFLYRLVRVDLSSARLRILGPVDAAESRWLLERLSRGNRWSERCIGAIELVSPTPTKVATVRMESGSHVTIRPDVAWARVLHLLEERGEEYRKNLLNSYAMLSTVAEDLGLDIKSDSSRERPSQSSP</sequence>
<proteinExistence type="predicted"/>
<keyword evidence="2" id="KW-1185">Reference proteome</keyword>
<evidence type="ECO:0000313" key="1">
    <source>
        <dbReference type="EMBL" id="KAK8059101.1"/>
    </source>
</evidence>